<dbReference type="RefSeq" id="WP_191282795.1">
    <property type="nucleotide sequence ID" value="NZ_BNAI01000002.1"/>
</dbReference>
<dbReference type="GO" id="GO:0008483">
    <property type="term" value="F:transaminase activity"/>
    <property type="evidence" value="ECO:0007669"/>
    <property type="project" value="TreeGrafter"/>
</dbReference>
<dbReference type="InterPro" id="IPR000653">
    <property type="entry name" value="DegT/StrS_aminotransferase"/>
</dbReference>
<accession>A0A8J3GQD6</accession>
<dbReference type="SUPFAM" id="SSF53383">
    <property type="entry name" value="PLP-dependent transferases"/>
    <property type="match status" value="1"/>
</dbReference>
<organism evidence="2 3">
    <name type="scientific">Pseudolysinimonas yzui</name>
    <dbReference type="NCBI Taxonomy" id="2708254"/>
    <lineage>
        <taxon>Bacteria</taxon>
        <taxon>Bacillati</taxon>
        <taxon>Actinomycetota</taxon>
        <taxon>Actinomycetes</taxon>
        <taxon>Micrococcales</taxon>
        <taxon>Microbacteriaceae</taxon>
        <taxon>Pseudolysinimonas</taxon>
    </lineage>
</organism>
<comment type="similarity">
    <text evidence="1">Belongs to the DegT/DnrJ/EryC1 family.</text>
</comment>
<protein>
    <recommendedName>
        <fullName evidence="4">DegT/DnrJ/EryC1/StrS aminotransferase family protein</fullName>
    </recommendedName>
</protein>
<keyword evidence="1" id="KW-0663">Pyridoxal phosphate</keyword>
<dbReference type="AlphaFoldDB" id="A0A8J3GQD6"/>
<evidence type="ECO:0000313" key="2">
    <source>
        <dbReference type="EMBL" id="GHF14639.1"/>
    </source>
</evidence>
<dbReference type="Proteomes" id="UP000617531">
    <property type="component" value="Unassembled WGS sequence"/>
</dbReference>
<reference evidence="2" key="2">
    <citation type="submission" date="2020-09" db="EMBL/GenBank/DDBJ databases">
        <authorList>
            <person name="Sun Q."/>
            <person name="Zhou Y."/>
        </authorList>
    </citation>
    <scope>NUCLEOTIDE SEQUENCE</scope>
    <source>
        <strain evidence="2">CGMCC 1.16548</strain>
    </source>
</reference>
<keyword evidence="3" id="KW-1185">Reference proteome</keyword>
<dbReference type="GO" id="GO:0000271">
    <property type="term" value="P:polysaccharide biosynthetic process"/>
    <property type="evidence" value="ECO:0007669"/>
    <property type="project" value="TreeGrafter"/>
</dbReference>
<dbReference type="PANTHER" id="PTHR30244">
    <property type="entry name" value="TRANSAMINASE"/>
    <property type="match status" value="1"/>
</dbReference>
<comment type="caution">
    <text evidence="2">The sequence shown here is derived from an EMBL/GenBank/DDBJ whole genome shotgun (WGS) entry which is preliminary data.</text>
</comment>
<proteinExistence type="inferred from homology"/>
<evidence type="ECO:0000256" key="1">
    <source>
        <dbReference type="RuleBase" id="RU004508"/>
    </source>
</evidence>
<dbReference type="Gene3D" id="3.40.640.10">
    <property type="entry name" value="Type I PLP-dependent aspartate aminotransferase-like (Major domain)"/>
    <property type="match status" value="1"/>
</dbReference>
<gene>
    <name evidence="2" type="ORF">GCM10011600_14480</name>
</gene>
<evidence type="ECO:0000313" key="3">
    <source>
        <dbReference type="Proteomes" id="UP000617531"/>
    </source>
</evidence>
<dbReference type="EMBL" id="BNAI01000002">
    <property type="protein sequence ID" value="GHF14639.1"/>
    <property type="molecule type" value="Genomic_DNA"/>
</dbReference>
<evidence type="ECO:0008006" key="4">
    <source>
        <dbReference type="Google" id="ProtNLM"/>
    </source>
</evidence>
<sequence length="337" mass="34874">MAIEHPDREWIERTIASLEAWLRTDVDTPTSQITGGGAIGRVEARLSALHSDRPVVLMPSATGALHAVLSAVGVGPGDEVLIPDHDWTSSLAVVRMLGATPVAVPVDPTTLTIDPAAALVRLSAATRAVIATHLFGIAADVPALRVALPGVVIVEDCAQALGSTLDDRPVGSLGDAAVLSMGPGKRLDVGELGALVLCDADLRTAVLRVAAHPVRQRLGGVRLPRLDAFAVRPHPLAAVLLDAALSDDDPGAVIEAHRRTARALAARGVRVLGADERRGVAANTLVLAPDRYTSTTIAAHVGHVDVIDIGALASGSSTLRRYPVVAVDAPVIQDVRG</sequence>
<dbReference type="GO" id="GO:0030170">
    <property type="term" value="F:pyridoxal phosphate binding"/>
    <property type="evidence" value="ECO:0007669"/>
    <property type="project" value="TreeGrafter"/>
</dbReference>
<dbReference type="Pfam" id="PF01041">
    <property type="entry name" value="DegT_DnrJ_EryC1"/>
    <property type="match status" value="1"/>
</dbReference>
<dbReference type="PANTHER" id="PTHR30244:SF42">
    <property type="entry name" value="UDP-2-ACETAMIDO-2-DEOXY-3-OXO-D-GLUCURONATE AMINOTRANSFERASE"/>
    <property type="match status" value="1"/>
</dbReference>
<dbReference type="InterPro" id="IPR015421">
    <property type="entry name" value="PyrdxlP-dep_Trfase_major"/>
</dbReference>
<dbReference type="InterPro" id="IPR015424">
    <property type="entry name" value="PyrdxlP-dep_Trfase"/>
</dbReference>
<name>A0A8J3GQD6_9MICO</name>
<reference evidence="2" key="1">
    <citation type="journal article" date="2014" name="Int. J. Syst. Evol. Microbiol.">
        <title>Complete genome sequence of Corynebacterium casei LMG S-19264T (=DSM 44701T), isolated from a smear-ripened cheese.</title>
        <authorList>
            <consortium name="US DOE Joint Genome Institute (JGI-PGF)"/>
            <person name="Walter F."/>
            <person name="Albersmeier A."/>
            <person name="Kalinowski J."/>
            <person name="Ruckert C."/>
        </authorList>
    </citation>
    <scope>NUCLEOTIDE SEQUENCE</scope>
    <source>
        <strain evidence="2">CGMCC 1.16548</strain>
    </source>
</reference>